<protein>
    <submittedName>
        <fullName evidence="1">Uncharacterized protein</fullName>
    </submittedName>
</protein>
<sequence length="93" mass="10543">MSQTDDREHDPDVAVGNMPYQVGVDPVLIKCQACFSKPGEKCTQPTNDAQRTVNWFHLVREDNARDLERSKCNTNLGWHSTPHTCMKAVDWIG</sequence>
<dbReference type="EMBL" id="MZ820089">
    <property type="protein sequence ID" value="QZE10862.1"/>
    <property type="molecule type" value="Genomic_DNA"/>
</dbReference>
<dbReference type="GeneID" id="77952091"/>
<reference evidence="1 2" key="1">
    <citation type="submission" date="2021-08" db="EMBL/GenBank/DDBJ databases">
        <authorList>
            <person name="Abebe M.A."/>
            <person name="Anderson J.Z."/>
            <person name="Burris R."/>
            <person name="Durrani M."/>
            <person name="Fetterly M.N."/>
            <person name="Fowler R.A."/>
            <person name="Friedman A."/>
            <person name="Khuong T.M."/>
            <person name="Konnor C.A."/>
            <person name="Madden B.G."/>
            <person name="Makula M.N."/>
            <person name="McTigue K."/>
            <person name="Morgan A.R."/>
            <person name="Qureshi S.I."/>
            <person name="Rainey M."/>
            <person name="Scherer A.E."/>
            <person name="Singer L."/>
            <person name="Thakar S.M."/>
            <person name="Truong P."/>
            <person name="Zaeean M.H."/>
            <person name="Balish M.F."/>
            <person name="Garlena R.A."/>
            <person name="Russell D.A."/>
            <person name="Jacobs-Sera D."/>
            <person name="Hatfull G.F."/>
        </authorList>
    </citation>
    <scope>NUCLEOTIDE SEQUENCE [LARGE SCALE GENOMIC DNA]</scope>
</reference>
<dbReference type="KEGG" id="vg:77952091"/>
<evidence type="ECO:0000313" key="2">
    <source>
        <dbReference type="Proteomes" id="UP000827561"/>
    </source>
</evidence>
<name>A0AAE7XFC2_9CAUD</name>
<evidence type="ECO:0000313" key="1">
    <source>
        <dbReference type="EMBL" id="QZE10862.1"/>
    </source>
</evidence>
<keyword evidence="2" id="KW-1185">Reference proteome</keyword>
<dbReference type="RefSeq" id="YP_010675746.1">
    <property type="nucleotide sequence ID" value="NC_071006.1"/>
</dbReference>
<gene>
    <name evidence="1" type="primary">99</name>
    <name evidence="1" type="ORF">SEA_CHISANAKITSUNE_99</name>
</gene>
<organism evidence="1 2">
    <name type="scientific">Gordonia phage ChisanaKitsune</name>
    <dbReference type="NCBI Taxonomy" id="2871538"/>
    <lineage>
        <taxon>Viruses</taxon>
        <taxon>Duplodnaviria</taxon>
        <taxon>Heunggongvirae</taxon>
        <taxon>Uroviricota</taxon>
        <taxon>Caudoviricetes</taxon>
        <taxon>Chidieberevirus</taxon>
        <taxon>Chidieberevirus chisanakitsune</taxon>
    </lineage>
</organism>
<dbReference type="Proteomes" id="UP000827561">
    <property type="component" value="Segment"/>
</dbReference>
<accession>A0AAE7XFC2</accession>
<proteinExistence type="predicted"/>